<comment type="caution">
    <text evidence="5">The sequence shown here is derived from an EMBL/GenBank/DDBJ whole genome shotgun (WGS) entry which is preliminary data.</text>
</comment>
<dbReference type="PANTHER" id="PTHR13878:SF91">
    <property type="entry name" value="FAD BINDING DOMAIN PROTEIN (AFU_ORTHOLOGUE AFUA_6G12070)-RELATED"/>
    <property type="match status" value="1"/>
</dbReference>
<reference evidence="5 6" key="1">
    <citation type="submission" date="2016-12" db="EMBL/GenBank/DDBJ databases">
        <title>The genomes of Aspergillus section Nigri reveals drivers in fungal speciation.</title>
        <authorList>
            <consortium name="DOE Joint Genome Institute"/>
            <person name="Vesth T.C."/>
            <person name="Nybo J."/>
            <person name="Theobald S."/>
            <person name="Brandl J."/>
            <person name="Frisvad J.C."/>
            <person name="Nielsen K.F."/>
            <person name="Lyhne E.K."/>
            <person name="Kogle M.E."/>
            <person name="Kuo A."/>
            <person name="Riley R."/>
            <person name="Clum A."/>
            <person name="Nolan M."/>
            <person name="Lipzen A."/>
            <person name="Salamov A."/>
            <person name="Henrissat B."/>
            <person name="Wiebenga A."/>
            <person name="De Vries R.P."/>
            <person name="Grigoriev I.V."/>
            <person name="Mortensen U.H."/>
            <person name="Andersen M.R."/>
            <person name="Baker S.E."/>
        </authorList>
    </citation>
    <scope>NUCLEOTIDE SEQUENCE [LARGE SCALE GENOMIC DNA]</scope>
    <source>
        <strain evidence="5 6">IBT 23096</strain>
    </source>
</reference>
<dbReference type="InterPro" id="IPR016169">
    <property type="entry name" value="FAD-bd_PCMH_sub2"/>
</dbReference>
<feature type="domain" description="FAD-binding PCMH-type" evidence="4">
    <location>
        <begin position="121"/>
        <end position="306"/>
    </location>
</feature>
<keyword evidence="3" id="KW-0732">Signal</keyword>
<dbReference type="InterPro" id="IPR012951">
    <property type="entry name" value="BBE"/>
</dbReference>
<dbReference type="EMBL" id="MSFO01000005">
    <property type="protein sequence ID" value="PLB48444.1"/>
    <property type="molecule type" value="Genomic_DNA"/>
</dbReference>
<dbReference type="InterPro" id="IPR016166">
    <property type="entry name" value="FAD-bd_PCMH"/>
</dbReference>
<dbReference type="RefSeq" id="XP_024703746.1">
    <property type="nucleotide sequence ID" value="XM_024849505.1"/>
</dbReference>
<dbReference type="InterPro" id="IPR036318">
    <property type="entry name" value="FAD-bd_PCMH-like_sf"/>
</dbReference>
<evidence type="ECO:0000313" key="5">
    <source>
        <dbReference type="EMBL" id="PLB48444.1"/>
    </source>
</evidence>
<dbReference type="InterPro" id="IPR050432">
    <property type="entry name" value="FAD-linked_Oxidoreductases_BP"/>
</dbReference>
<keyword evidence="6" id="KW-1185">Reference proteome</keyword>
<dbReference type="PANTHER" id="PTHR13878">
    <property type="entry name" value="GULONOLACTONE OXIDASE"/>
    <property type="match status" value="1"/>
</dbReference>
<feature type="signal peptide" evidence="3">
    <location>
        <begin position="1"/>
        <end position="23"/>
    </location>
</feature>
<name>A0A2I2G6D7_9EURO</name>
<dbReference type="STRING" id="1392250.A0A2I2G6D7"/>
<evidence type="ECO:0000259" key="4">
    <source>
        <dbReference type="PROSITE" id="PS51387"/>
    </source>
</evidence>
<accession>A0A2I2G6D7</accession>
<dbReference type="OrthoDB" id="9983560at2759"/>
<proteinExistence type="inferred from homology"/>
<sequence length="572" mass="62278">MMVYSKSSLALFVAVHLLGVASGRESCSLDSFNATLGGRIQALKPFSAPCFSQFNGTAVASDQAACQVIQSNYSDPFLRSNSANGFMYNQVETCASDPANQCVLDNTNPTNPQALKRACRQGNVPSLSLEVQQPKDVVEAFKFSRCSGTRLSIKNSGHDFLGRSSGEGTLSLWTRHLQSMQYNSSFTPTGCSARNASTYNTITVEAGVNFDEVYNFAHAHNVTFIGGYSPTVGVSGGWVQTGGHSILSPVYGLGIDHVVEYKIITPDGRYRIANECQNQDLFWALRGGGGGTFGVVLESTHRVEPRVSLISAYIKFPLKSNSSNVLPFLDILVNNTVKWAHEGWGGHINGNSLINVTPLLSLSEAKESLADVVAYAKSQGGTAVIEEFSSWYGFYSKYVVPNAVTVGNTHFAATRLIPQSVFETARGRADLMNFFSVLLSKGGSVYIPVVGPLLYKDAQSTSATPAWREAIWSLGADGFWDWNSTLHTREQKVDELKYMTGLLEDLSPGSGAYSPEANPFTEDWQEAWWGAENYGKLLALKQKFDPEGLLHCWKCVGWEEADAKSSCFAAFD</sequence>
<organism evidence="5 6">
    <name type="scientific">Aspergillus steynii IBT 23096</name>
    <dbReference type="NCBI Taxonomy" id="1392250"/>
    <lineage>
        <taxon>Eukaryota</taxon>
        <taxon>Fungi</taxon>
        <taxon>Dikarya</taxon>
        <taxon>Ascomycota</taxon>
        <taxon>Pezizomycotina</taxon>
        <taxon>Eurotiomycetes</taxon>
        <taxon>Eurotiomycetidae</taxon>
        <taxon>Eurotiales</taxon>
        <taxon>Aspergillaceae</taxon>
        <taxon>Aspergillus</taxon>
        <taxon>Aspergillus subgen. Circumdati</taxon>
    </lineage>
</organism>
<dbReference type="AlphaFoldDB" id="A0A2I2G6D7"/>
<dbReference type="GO" id="GO:0016491">
    <property type="term" value="F:oxidoreductase activity"/>
    <property type="evidence" value="ECO:0007669"/>
    <property type="project" value="UniProtKB-KW"/>
</dbReference>
<dbReference type="Proteomes" id="UP000234275">
    <property type="component" value="Unassembled WGS sequence"/>
</dbReference>
<feature type="chain" id="PRO_5014193630" evidence="3">
    <location>
        <begin position="24"/>
        <end position="572"/>
    </location>
</feature>
<dbReference type="Pfam" id="PF08031">
    <property type="entry name" value="BBE"/>
    <property type="match status" value="1"/>
</dbReference>
<keyword evidence="2" id="KW-0560">Oxidoreductase</keyword>
<dbReference type="Pfam" id="PF01565">
    <property type="entry name" value="FAD_binding_4"/>
    <property type="match status" value="1"/>
</dbReference>
<evidence type="ECO:0000313" key="6">
    <source>
        <dbReference type="Proteomes" id="UP000234275"/>
    </source>
</evidence>
<evidence type="ECO:0000256" key="1">
    <source>
        <dbReference type="ARBA" id="ARBA00005466"/>
    </source>
</evidence>
<dbReference type="GeneID" id="36557204"/>
<evidence type="ECO:0000256" key="2">
    <source>
        <dbReference type="ARBA" id="ARBA00023002"/>
    </source>
</evidence>
<gene>
    <name evidence="5" type="ORF">P170DRAFT_438074</name>
</gene>
<evidence type="ECO:0000256" key="3">
    <source>
        <dbReference type="SAM" id="SignalP"/>
    </source>
</evidence>
<dbReference type="VEuPathDB" id="FungiDB:P170DRAFT_438074"/>
<dbReference type="GO" id="GO:0071949">
    <property type="term" value="F:FAD binding"/>
    <property type="evidence" value="ECO:0007669"/>
    <property type="project" value="InterPro"/>
</dbReference>
<dbReference type="SUPFAM" id="SSF56176">
    <property type="entry name" value="FAD-binding/transporter-associated domain-like"/>
    <property type="match status" value="1"/>
</dbReference>
<dbReference type="PROSITE" id="PS51387">
    <property type="entry name" value="FAD_PCMH"/>
    <property type="match status" value="1"/>
</dbReference>
<comment type="similarity">
    <text evidence="1">Belongs to the oxygen-dependent FAD-linked oxidoreductase family.</text>
</comment>
<protein>
    <submittedName>
        <fullName evidence="5">FAD-binding domain-containing protein</fullName>
    </submittedName>
</protein>
<dbReference type="Gene3D" id="3.30.465.10">
    <property type="match status" value="1"/>
</dbReference>
<dbReference type="InterPro" id="IPR006094">
    <property type="entry name" value="Oxid_FAD_bind_N"/>
</dbReference>